<evidence type="ECO:0000259" key="8">
    <source>
        <dbReference type="Pfam" id="PF07715"/>
    </source>
</evidence>
<dbReference type="PROSITE" id="PS52016">
    <property type="entry name" value="TONB_DEPENDENT_REC_3"/>
    <property type="match status" value="1"/>
</dbReference>
<name>A0A239GIN2_EKHLU</name>
<evidence type="ECO:0000256" key="3">
    <source>
        <dbReference type="ARBA" id="ARBA00022452"/>
    </source>
</evidence>
<evidence type="ECO:0000256" key="6">
    <source>
        <dbReference type="ARBA" id="ARBA00023237"/>
    </source>
</evidence>
<evidence type="ECO:0000256" key="1">
    <source>
        <dbReference type="ARBA" id="ARBA00004571"/>
    </source>
</evidence>
<keyword evidence="5 7" id="KW-0472">Membrane</keyword>
<keyword evidence="10" id="KW-1185">Reference proteome</keyword>
<dbReference type="Proteomes" id="UP000198393">
    <property type="component" value="Unassembled WGS sequence"/>
</dbReference>
<comment type="subcellular location">
    <subcellularLocation>
        <location evidence="1 7">Cell outer membrane</location>
        <topology evidence="1 7">Multi-pass membrane protein</topology>
    </subcellularLocation>
</comment>
<dbReference type="InterPro" id="IPR023996">
    <property type="entry name" value="TonB-dep_OMP_SusC/RagA"/>
</dbReference>
<dbReference type="InterPro" id="IPR012910">
    <property type="entry name" value="Plug_dom"/>
</dbReference>
<evidence type="ECO:0000256" key="7">
    <source>
        <dbReference type="PROSITE-ProRule" id="PRU01360"/>
    </source>
</evidence>
<keyword evidence="3 7" id="KW-1134">Transmembrane beta strand</keyword>
<dbReference type="Gene3D" id="2.170.130.10">
    <property type="entry name" value="TonB-dependent receptor, plug domain"/>
    <property type="match status" value="1"/>
</dbReference>
<organism evidence="9 10">
    <name type="scientific">Ekhidna lutea</name>
    <dbReference type="NCBI Taxonomy" id="447679"/>
    <lineage>
        <taxon>Bacteria</taxon>
        <taxon>Pseudomonadati</taxon>
        <taxon>Bacteroidota</taxon>
        <taxon>Cytophagia</taxon>
        <taxon>Cytophagales</taxon>
        <taxon>Reichenbachiellaceae</taxon>
        <taxon>Ekhidna</taxon>
    </lineage>
</organism>
<dbReference type="SUPFAM" id="SSF56935">
    <property type="entry name" value="Porins"/>
    <property type="match status" value="1"/>
</dbReference>
<dbReference type="Gene3D" id="2.40.170.20">
    <property type="entry name" value="TonB-dependent receptor, beta-barrel domain"/>
    <property type="match status" value="1"/>
</dbReference>
<evidence type="ECO:0000256" key="2">
    <source>
        <dbReference type="ARBA" id="ARBA00022448"/>
    </source>
</evidence>
<keyword evidence="4 7" id="KW-0812">Transmembrane</keyword>
<proteinExistence type="inferred from homology"/>
<dbReference type="GO" id="GO:0009279">
    <property type="term" value="C:cell outer membrane"/>
    <property type="evidence" value="ECO:0007669"/>
    <property type="project" value="UniProtKB-SubCell"/>
</dbReference>
<dbReference type="EMBL" id="FZPD01000002">
    <property type="protein sequence ID" value="SNS69037.1"/>
    <property type="molecule type" value="Genomic_DNA"/>
</dbReference>
<evidence type="ECO:0000313" key="9">
    <source>
        <dbReference type="EMBL" id="SNS69037.1"/>
    </source>
</evidence>
<keyword evidence="2 7" id="KW-0813">Transport</keyword>
<reference evidence="9 10" key="1">
    <citation type="submission" date="2017-06" db="EMBL/GenBank/DDBJ databases">
        <authorList>
            <person name="Kim H.J."/>
            <person name="Triplett B.A."/>
        </authorList>
    </citation>
    <scope>NUCLEOTIDE SEQUENCE [LARGE SCALE GENOMIC DNA]</scope>
    <source>
        <strain evidence="9 10">DSM 19307</strain>
    </source>
</reference>
<dbReference type="InterPro" id="IPR039426">
    <property type="entry name" value="TonB-dep_rcpt-like"/>
</dbReference>
<gene>
    <name evidence="9" type="ORF">SAMN05421640_0866</name>
</gene>
<dbReference type="InterPro" id="IPR037066">
    <property type="entry name" value="Plug_dom_sf"/>
</dbReference>
<dbReference type="Pfam" id="PF13715">
    <property type="entry name" value="CarbopepD_reg_2"/>
    <property type="match status" value="1"/>
</dbReference>
<evidence type="ECO:0000313" key="10">
    <source>
        <dbReference type="Proteomes" id="UP000198393"/>
    </source>
</evidence>
<dbReference type="InterPro" id="IPR008969">
    <property type="entry name" value="CarboxyPept-like_regulatory"/>
</dbReference>
<protein>
    <submittedName>
        <fullName evidence="9">TonB-linked outer membrane protein, SusC/RagA family</fullName>
    </submittedName>
</protein>
<dbReference type="InterPro" id="IPR036942">
    <property type="entry name" value="Beta-barrel_TonB_sf"/>
</dbReference>
<sequence>MVHTRSISFFLTLLISTITLSQRVINGKVNDANGEALIGVTVFNENTENGAVTDIDGNFSIAANQSDVLIIRMLGMKTQRITVGQQSSIDVTLVEDILITDEVVITGFQEVDRKLFTGASESLKMDDIRPQGMVDASRVLEGQVAGVNVDNVSGTFGTSARIRIRGNASINGNNQPLFVVDGVILEDLSNIDTDDLISGNANTLVSSSIANLNPNDIETFQVLKDASATAIYGARAANGVIVITTKKGKSGRLRVNYNGNYSVKLRPTYNQFDLLNSAEELSVYRELSRKGIVDISSSVRARNYGALGKMYTLIANHELNWGPGGGLNETFLNQYENANTDWFDVLFRDFGLQQQHSLSFMAGSEKSNSYYSISYLHDQGQTLADQVKRFTGTARNTYFISDQFIFGLKLGASYRDQTAPGTRNRELDPITGQFNRDFDINPYSYSLNTARSIRPFDENGNREFFRRNFAPFNILHELENNFIDIRVLDVSAQTDFEFTPRDNISLKGVLQVRYANTERDHTITENSNQAEAFRANGTQFIQQSNNLLFNDPDNPGLNPVVVLPQGGFKYFDRSDLLNFFSRVSGTWSKTYNEVHEVNALAGQELRLTNRTESSATGLGVVYESGGVVVTDPNIIEFFNLQNIDYFSLDQEKDRFIGWFLNGGYAYNSKYVANFTFRYDGSNQLGKSQEARFLPTWNVSGAWNMYNESFMDQVPFISDVRIRGTYGISGNLPPQASARLNLQSDVTIRPTDVEPYLFIAALTNEDLTWEKLKEFNVGVDFALFDRKIDVTFDHYIRNSFDLIGIVQTSGIGGQGLKVGNFADMEIIGYEFSINTTNYERNNFTWRSNINMGYSRDRITKLDFGPRYVDAVGQNGAAVLGRPRRSLYSANFSGLNDEGVPTFIDGNGEQVLQFDLQSREGIEDALVFEGSTEPRASGGFSNIVSYKGFSLNVLLSFKWGYKIRLNDAFFETYTDFDALPGQLVDRWAVPGDEELTNIPTIVDRNVAQADGNIVLAYRLYNKSTERVASGDYIRLKTVRLSYQLPTVMINKVGFDNANISLEAQNLALIYSDRENLRGQDPEFFSTGGVSLPQPKLITFSLNVGF</sequence>
<dbReference type="AlphaFoldDB" id="A0A239GIN2"/>
<dbReference type="SUPFAM" id="SSF49464">
    <property type="entry name" value="Carboxypeptidase regulatory domain-like"/>
    <property type="match status" value="1"/>
</dbReference>
<evidence type="ECO:0000256" key="4">
    <source>
        <dbReference type="ARBA" id="ARBA00022692"/>
    </source>
</evidence>
<feature type="domain" description="TonB-dependent receptor plug" evidence="8">
    <location>
        <begin position="117"/>
        <end position="240"/>
    </location>
</feature>
<dbReference type="NCBIfam" id="TIGR04057">
    <property type="entry name" value="SusC_RagA_signa"/>
    <property type="match status" value="1"/>
</dbReference>
<evidence type="ECO:0000256" key="5">
    <source>
        <dbReference type="ARBA" id="ARBA00023136"/>
    </source>
</evidence>
<accession>A0A239GIN2</accession>
<dbReference type="NCBIfam" id="TIGR04056">
    <property type="entry name" value="OMP_RagA_SusC"/>
    <property type="match status" value="1"/>
</dbReference>
<dbReference type="Pfam" id="PF07715">
    <property type="entry name" value="Plug"/>
    <property type="match status" value="1"/>
</dbReference>
<dbReference type="InterPro" id="IPR023997">
    <property type="entry name" value="TonB-dep_OMP_SusC/RagA_CS"/>
</dbReference>
<comment type="similarity">
    <text evidence="7">Belongs to the TonB-dependent receptor family.</text>
</comment>
<keyword evidence="6 7" id="KW-0998">Cell outer membrane</keyword>